<accession>A0A1L7AG04</accession>
<dbReference type="KEGG" id="rgi:RGI145_12020"/>
<evidence type="ECO:0000313" key="1">
    <source>
        <dbReference type="EMBL" id="APT57727.1"/>
    </source>
</evidence>
<protein>
    <submittedName>
        <fullName evidence="1">Uncharacterized protein</fullName>
    </submittedName>
</protein>
<proteinExistence type="predicted"/>
<dbReference type="AlphaFoldDB" id="A0A1L7AG04"/>
<name>A0A1L7AG04_9PROT</name>
<dbReference type="EMBL" id="CP015583">
    <property type="protein sequence ID" value="APT57727.1"/>
    <property type="molecule type" value="Genomic_DNA"/>
</dbReference>
<dbReference type="Proteomes" id="UP000185494">
    <property type="component" value="Chromosome 1"/>
</dbReference>
<reference evidence="1 2" key="1">
    <citation type="submission" date="2016-05" db="EMBL/GenBank/DDBJ databases">
        <title>Complete Genome and Methylome Analysis of Psychrotrophic Bacterial Isolates from Antarctic Lake Untersee.</title>
        <authorList>
            <person name="Fomenkov A."/>
            <person name="Akimov V.N."/>
            <person name="Vasilyeva L.V."/>
            <person name="Andersen D."/>
            <person name="Vincze T."/>
            <person name="Roberts R.J."/>
        </authorList>
    </citation>
    <scope>NUCLEOTIDE SEQUENCE [LARGE SCALE GENOMIC DNA]</scope>
    <source>
        <strain evidence="1 2">U14-5</strain>
    </source>
</reference>
<sequence length="82" mass="9245">MIVGLCRMLEEWKQRLHLWSRQVGRPGTAQNMQALQVAQTGTRTALGMIVVALTVLTVRLMEDAYRHFGPGILDTARSFSLF</sequence>
<organism evidence="1 2">
    <name type="scientific">Roseomonas gilardii</name>
    <dbReference type="NCBI Taxonomy" id="257708"/>
    <lineage>
        <taxon>Bacteria</taxon>
        <taxon>Pseudomonadati</taxon>
        <taxon>Pseudomonadota</taxon>
        <taxon>Alphaproteobacteria</taxon>
        <taxon>Acetobacterales</taxon>
        <taxon>Roseomonadaceae</taxon>
        <taxon>Roseomonas</taxon>
    </lineage>
</organism>
<gene>
    <name evidence="1" type="ORF">RGI145_12020</name>
</gene>
<evidence type="ECO:0000313" key="2">
    <source>
        <dbReference type="Proteomes" id="UP000185494"/>
    </source>
</evidence>